<sequence length="109" mass="12280">MLFPIHLGIFPDNPFSPPSKITMLVQFLKDDGSSPSRLLLLKCKDCNDVACPNELGMTPERLLAEKSRTTKILKLLQQSGMSPDSLFLERSRTRRVFILHNDSGIEPLI</sequence>
<evidence type="ECO:0000313" key="1">
    <source>
        <dbReference type="EMBL" id="KAG6657344.1"/>
    </source>
</evidence>
<organism evidence="1 2">
    <name type="scientific">Carya illinoinensis</name>
    <name type="common">Pecan</name>
    <dbReference type="NCBI Taxonomy" id="32201"/>
    <lineage>
        <taxon>Eukaryota</taxon>
        <taxon>Viridiplantae</taxon>
        <taxon>Streptophyta</taxon>
        <taxon>Embryophyta</taxon>
        <taxon>Tracheophyta</taxon>
        <taxon>Spermatophyta</taxon>
        <taxon>Magnoliopsida</taxon>
        <taxon>eudicotyledons</taxon>
        <taxon>Gunneridae</taxon>
        <taxon>Pentapetalae</taxon>
        <taxon>rosids</taxon>
        <taxon>fabids</taxon>
        <taxon>Fagales</taxon>
        <taxon>Juglandaceae</taxon>
        <taxon>Carya</taxon>
    </lineage>
</organism>
<name>A0A8T1QT57_CARIL</name>
<keyword evidence="2" id="KW-1185">Reference proteome</keyword>
<accession>A0A8T1QT57</accession>
<proteinExistence type="predicted"/>
<evidence type="ECO:0000313" key="2">
    <source>
        <dbReference type="Proteomes" id="UP000811609"/>
    </source>
</evidence>
<reference evidence="1" key="1">
    <citation type="submission" date="2020-12" db="EMBL/GenBank/DDBJ databases">
        <title>WGS assembly of Carya illinoinensis cv. Pawnee.</title>
        <authorList>
            <person name="Platts A."/>
            <person name="Shu S."/>
            <person name="Wright S."/>
            <person name="Barry K."/>
            <person name="Edger P."/>
            <person name="Pires J.C."/>
            <person name="Schmutz J."/>
        </authorList>
    </citation>
    <scope>NUCLEOTIDE SEQUENCE</scope>
    <source>
        <tissue evidence="1">Leaf</tissue>
    </source>
</reference>
<dbReference type="AlphaFoldDB" id="A0A8T1QT57"/>
<dbReference type="EMBL" id="CM031812">
    <property type="protein sequence ID" value="KAG6657344.1"/>
    <property type="molecule type" value="Genomic_DNA"/>
</dbReference>
<dbReference type="Proteomes" id="UP000811609">
    <property type="component" value="Chromosome 4"/>
</dbReference>
<gene>
    <name evidence="1" type="ORF">CIPAW_04G084100</name>
</gene>
<protein>
    <submittedName>
        <fullName evidence="1">Uncharacterized protein</fullName>
    </submittedName>
</protein>
<comment type="caution">
    <text evidence="1">The sequence shown here is derived from an EMBL/GenBank/DDBJ whole genome shotgun (WGS) entry which is preliminary data.</text>
</comment>